<evidence type="ECO:0000256" key="5">
    <source>
        <dbReference type="PIRSR" id="PIRSR036492-1"/>
    </source>
</evidence>
<dbReference type="GO" id="GO:0005737">
    <property type="term" value="C:cytoplasm"/>
    <property type="evidence" value="ECO:0007669"/>
    <property type="project" value="TreeGrafter"/>
</dbReference>
<dbReference type="EMBL" id="CP017916">
    <property type="protein sequence ID" value="ARP37986.1"/>
    <property type="molecule type" value="Genomic_DNA"/>
</dbReference>
<dbReference type="FunFam" id="3.40.605.10:FF:000004">
    <property type="entry name" value="Aldehyde dehydrogenase"/>
    <property type="match status" value="1"/>
</dbReference>
<evidence type="ECO:0000313" key="9">
    <source>
        <dbReference type="EMBL" id="ARP37986.1"/>
    </source>
</evidence>
<dbReference type="Gene3D" id="3.40.605.10">
    <property type="entry name" value="Aldehyde Dehydrogenase, Chain A, domain 1"/>
    <property type="match status" value="1"/>
</dbReference>
<dbReference type="Pfam" id="PF00171">
    <property type="entry name" value="Aldedh"/>
    <property type="match status" value="1"/>
</dbReference>
<evidence type="ECO:0000256" key="2">
    <source>
        <dbReference type="ARBA" id="ARBA00023002"/>
    </source>
</evidence>
<dbReference type="SUPFAM" id="SSF53720">
    <property type="entry name" value="ALDH-like"/>
    <property type="match status" value="1"/>
</dbReference>
<dbReference type="InterPro" id="IPR015590">
    <property type="entry name" value="Aldehyde_DH_dom"/>
</dbReference>
<dbReference type="InterPro" id="IPR016163">
    <property type="entry name" value="Ald_DH_C"/>
</dbReference>
<evidence type="ECO:0000256" key="6">
    <source>
        <dbReference type="PROSITE-ProRule" id="PRU10007"/>
    </source>
</evidence>
<evidence type="ECO:0000256" key="7">
    <source>
        <dbReference type="RuleBase" id="RU003345"/>
    </source>
</evidence>
<dbReference type="GO" id="GO:0006081">
    <property type="term" value="P:aldehyde metabolic process"/>
    <property type="evidence" value="ECO:0007669"/>
    <property type="project" value="InterPro"/>
</dbReference>
<evidence type="ECO:0000256" key="3">
    <source>
        <dbReference type="ARBA" id="ARBA00023027"/>
    </source>
</evidence>
<evidence type="ECO:0000259" key="8">
    <source>
        <dbReference type="Pfam" id="PF00171"/>
    </source>
</evidence>
<evidence type="ECO:0000256" key="4">
    <source>
        <dbReference type="PIRNR" id="PIRNR036492"/>
    </source>
</evidence>
<evidence type="ECO:0000256" key="1">
    <source>
        <dbReference type="ARBA" id="ARBA00009986"/>
    </source>
</evidence>
<proteinExistence type="inferred from homology"/>
<dbReference type="InterPro" id="IPR016161">
    <property type="entry name" value="Ald_DH/histidinol_DH"/>
</dbReference>
<dbReference type="PROSITE" id="PS00687">
    <property type="entry name" value="ALDEHYDE_DEHYDR_GLU"/>
    <property type="match status" value="1"/>
</dbReference>
<dbReference type="AlphaFoldDB" id="A0AA34TN76"/>
<sequence>MDILVISTDQPIGQLSNLGDTMSHNLDLEPTTSNINDMDKIFNRQKNHYRSNVNPTLEQRRKNLSELKALLMRYQGQLIEAVSEDYGHRAKHDSLIADITPSLHQINYSLKNLKKWLKPSRRKAGLMLTPAKITVHYQPVGVVGIIVPWNFPVMLSLGPLITALAAGNTAMLKMSEFTPATNRVLKAMLAEGFNEDQVAIIEGEADVSAKFSQLPFDHILFTGSTVVGKHVMRAAADNLTPVTLELGGKSPTIIAPDFDVADAVERILFAKSLNAGQICVAPDYILLPRDKTDEFITAYKRYFKKLYKAGIESKDLTSVINMRQYNRLKGVIEDAQAKGAVVHTVTEQAQDDVNHRMTPHLLTEVNDDMVAMQEELFGPILPIVPYDSIEEAISYITARERPLALYLMSHTKETQDQFLSNTHSGGVCINDSLVHVAAEDAPFGGIGPSGMGHYHGIEGFKTFSHAKTVLSRGKINFTKLMHPPYNNPIKKLMFKVLNR</sequence>
<reference evidence="9 10" key="1">
    <citation type="submission" date="2016-10" db="EMBL/GenBank/DDBJ databases">
        <title>The High Quality Genome of Vibrio splendidus K08M4.</title>
        <authorList>
            <person name="Wendling C."/>
            <person name="Chibani C.M."/>
            <person name="Hertel R."/>
            <person name="Sproer C."/>
            <person name="Bunk B."/>
            <person name="Overmann J."/>
            <person name="Roth O."/>
            <person name="Liesegang H."/>
        </authorList>
    </citation>
    <scope>NUCLEOTIDE SEQUENCE [LARGE SCALE GENOMIC DNA]</scope>
    <source>
        <strain evidence="9 10">K08M4</strain>
    </source>
</reference>
<dbReference type="GO" id="GO:0004029">
    <property type="term" value="F:aldehyde dehydrogenase (NAD+) activity"/>
    <property type="evidence" value="ECO:0007669"/>
    <property type="project" value="TreeGrafter"/>
</dbReference>
<feature type="active site" evidence="5">
    <location>
        <position position="279"/>
    </location>
</feature>
<dbReference type="KEGG" id="vsy:K08M4_12300"/>
<keyword evidence="10" id="KW-1185">Reference proteome</keyword>
<feature type="active site" evidence="5 6">
    <location>
        <position position="245"/>
    </location>
</feature>
<dbReference type="PANTHER" id="PTHR43570:SF20">
    <property type="entry name" value="ALDEHYDE DEHYDROGENASE ALDX-RELATED"/>
    <property type="match status" value="1"/>
</dbReference>
<comment type="similarity">
    <text evidence="1 4 7">Belongs to the aldehyde dehydrogenase family.</text>
</comment>
<dbReference type="InterPro" id="IPR016162">
    <property type="entry name" value="Ald_DH_N"/>
</dbReference>
<dbReference type="FunFam" id="3.40.309.10:FF:000003">
    <property type="entry name" value="Aldehyde dehydrogenase"/>
    <property type="match status" value="1"/>
</dbReference>
<keyword evidence="3" id="KW-0520">NAD</keyword>
<dbReference type="Proteomes" id="UP000194136">
    <property type="component" value="Chromosome 1"/>
</dbReference>
<dbReference type="PIRSF" id="PIRSF036492">
    <property type="entry name" value="ALDH"/>
    <property type="match status" value="1"/>
</dbReference>
<accession>A0AA34TN76</accession>
<dbReference type="CDD" id="cd07133">
    <property type="entry name" value="ALDH_CALDH_CalB"/>
    <property type="match status" value="1"/>
</dbReference>
<name>A0AA34TN76_9VIBR</name>
<feature type="domain" description="Aldehyde dehydrogenase" evidence="8">
    <location>
        <begin position="35"/>
        <end position="469"/>
    </location>
</feature>
<dbReference type="InterPro" id="IPR029510">
    <property type="entry name" value="Ald_DH_CS_GLU"/>
</dbReference>
<keyword evidence="2 4" id="KW-0560">Oxidoreductase</keyword>
<protein>
    <recommendedName>
        <fullName evidence="4">Aldehyde dehydrogenase</fullName>
    </recommendedName>
</protein>
<dbReference type="InterPro" id="IPR012394">
    <property type="entry name" value="Aldehyde_DH_NAD(P)"/>
</dbReference>
<dbReference type="Gene3D" id="3.40.309.10">
    <property type="entry name" value="Aldehyde Dehydrogenase, Chain A, domain 2"/>
    <property type="match status" value="1"/>
</dbReference>
<evidence type="ECO:0000313" key="10">
    <source>
        <dbReference type="Proteomes" id="UP000194136"/>
    </source>
</evidence>
<gene>
    <name evidence="9" type="primary">calB</name>
    <name evidence="9" type="ORF">K08M4_12300</name>
</gene>
<dbReference type="PANTHER" id="PTHR43570">
    <property type="entry name" value="ALDEHYDE DEHYDROGENASE"/>
    <property type="match status" value="1"/>
</dbReference>
<organism evidence="9 10">
    <name type="scientific">Vibrio syngnathi</name>
    <dbReference type="NCBI Taxonomy" id="3034029"/>
    <lineage>
        <taxon>Bacteria</taxon>
        <taxon>Pseudomonadati</taxon>
        <taxon>Pseudomonadota</taxon>
        <taxon>Gammaproteobacteria</taxon>
        <taxon>Vibrionales</taxon>
        <taxon>Vibrionaceae</taxon>
        <taxon>Vibrio</taxon>
    </lineage>
</organism>